<feature type="transmembrane region" description="Helical" evidence="1">
    <location>
        <begin position="12"/>
        <end position="30"/>
    </location>
</feature>
<dbReference type="Pfam" id="PF14087">
    <property type="entry name" value="DUF4267"/>
    <property type="match status" value="1"/>
</dbReference>
<keyword evidence="1" id="KW-0472">Membrane</keyword>
<keyword evidence="1" id="KW-0812">Transmembrane</keyword>
<comment type="caution">
    <text evidence="2">The sequence shown here is derived from an EMBL/GenBank/DDBJ whole genome shotgun (WGS) entry which is preliminary data.</text>
</comment>
<protein>
    <submittedName>
        <fullName evidence="2">Uncharacterized protein</fullName>
    </submittedName>
</protein>
<name>A0A7C8IIP2_9PLEO</name>
<evidence type="ECO:0000256" key="1">
    <source>
        <dbReference type="SAM" id="Phobius"/>
    </source>
</evidence>
<dbReference type="OrthoDB" id="5216128at2759"/>
<proteinExistence type="predicted"/>
<feature type="non-terminal residue" evidence="2">
    <location>
        <position position="129"/>
    </location>
</feature>
<reference evidence="2 3" key="1">
    <citation type="submission" date="2020-01" db="EMBL/GenBank/DDBJ databases">
        <authorList>
            <consortium name="DOE Joint Genome Institute"/>
            <person name="Haridas S."/>
            <person name="Albert R."/>
            <person name="Binder M."/>
            <person name="Bloem J."/>
            <person name="Labutti K."/>
            <person name="Salamov A."/>
            <person name="Andreopoulos B."/>
            <person name="Baker S.E."/>
            <person name="Barry K."/>
            <person name="Bills G."/>
            <person name="Bluhm B.H."/>
            <person name="Cannon C."/>
            <person name="Castanera R."/>
            <person name="Culley D.E."/>
            <person name="Daum C."/>
            <person name="Ezra D."/>
            <person name="Gonzalez J.B."/>
            <person name="Henrissat B."/>
            <person name="Kuo A."/>
            <person name="Liang C."/>
            <person name="Lipzen A."/>
            <person name="Lutzoni F."/>
            <person name="Magnuson J."/>
            <person name="Mondo S."/>
            <person name="Nolan M."/>
            <person name="Ohm R."/>
            <person name="Pangilinan J."/>
            <person name="Park H.-J.H."/>
            <person name="Ramirez L."/>
            <person name="Alfaro M."/>
            <person name="Sun H."/>
            <person name="Tritt A."/>
            <person name="Yoshinaga Y."/>
            <person name="Zwiers L.-H.L."/>
            <person name="Turgeon B.G."/>
            <person name="Goodwin S.B."/>
            <person name="Spatafora J.W."/>
            <person name="Crous P.W."/>
            <person name="Grigoriev I.V."/>
        </authorList>
    </citation>
    <scope>NUCLEOTIDE SEQUENCE [LARGE SCALE GENOMIC DNA]</scope>
    <source>
        <strain evidence="2 3">CBS 611.86</strain>
    </source>
</reference>
<keyword evidence="3" id="KW-1185">Reference proteome</keyword>
<accession>A0A7C8IIP2</accession>
<dbReference type="AlphaFoldDB" id="A0A7C8IIP2"/>
<dbReference type="EMBL" id="JAADJZ010000001">
    <property type="protein sequence ID" value="KAF2878586.1"/>
    <property type="molecule type" value="Genomic_DNA"/>
</dbReference>
<evidence type="ECO:0000313" key="2">
    <source>
        <dbReference type="EMBL" id="KAF2878586.1"/>
    </source>
</evidence>
<sequence length="129" mass="13640">TMPLSQHPSLPYLATLFGTIFLGFGLNYMLRPRATYLSSFGFAYPSTAADQNIMDNVMVLYGAKDVFMAAAIYSATWFGSRKSAGLILAAASLSAGVDGWVVGRVTGGGQWNHWGYGSVMGVLGVVMAG</sequence>
<evidence type="ECO:0000313" key="3">
    <source>
        <dbReference type="Proteomes" id="UP000481861"/>
    </source>
</evidence>
<gene>
    <name evidence="2" type="ORF">BDV95DRAFT_446784</name>
</gene>
<organism evidence="2 3">
    <name type="scientific">Massariosphaeria phaeospora</name>
    <dbReference type="NCBI Taxonomy" id="100035"/>
    <lineage>
        <taxon>Eukaryota</taxon>
        <taxon>Fungi</taxon>
        <taxon>Dikarya</taxon>
        <taxon>Ascomycota</taxon>
        <taxon>Pezizomycotina</taxon>
        <taxon>Dothideomycetes</taxon>
        <taxon>Pleosporomycetidae</taxon>
        <taxon>Pleosporales</taxon>
        <taxon>Pleosporales incertae sedis</taxon>
        <taxon>Massariosphaeria</taxon>
    </lineage>
</organism>
<dbReference type="Proteomes" id="UP000481861">
    <property type="component" value="Unassembled WGS sequence"/>
</dbReference>
<feature type="non-terminal residue" evidence="2">
    <location>
        <position position="1"/>
    </location>
</feature>
<keyword evidence="1" id="KW-1133">Transmembrane helix</keyword>
<dbReference type="InterPro" id="IPR025363">
    <property type="entry name" value="DUF4267"/>
</dbReference>